<keyword evidence="2" id="KW-0812">Transmembrane</keyword>
<gene>
    <name evidence="4" type="ORF">FC62_GL000285</name>
</gene>
<comment type="caution">
    <text evidence="4">The sequence shown here is derived from an EMBL/GenBank/DDBJ whole genome shotgun (WGS) entry which is preliminary data.</text>
</comment>
<organism evidence="4 5">
    <name type="scientific">Amylolactobacillus amylotrophicus DSM 20534</name>
    <dbReference type="NCBI Taxonomy" id="1423722"/>
    <lineage>
        <taxon>Bacteria</taxon>
        <taxon>Bacillati</taxon>
        <taxon>Bacillota</taxon>
        <taxon>Bacilli</taxon>
        <taxon>Lactobacillales</taxon>
        <taxon>Lactobacillaceae</taxon>
        <taxon>Amylolactobacillus</taxon>
    </lineage>
</organism>
<dbReference type="Pfam" id="PF12836">
    <property type="entry name" value="HHH_3"/>
    <property type="match status" value="1"/>
</dbReference>
<dbReference type="InterPro" id="IPR003583">
    <property type="entry name" value="Hlx-hairpin-Hlx_DNA-bd_motif"/>
</dbReference>
<dbReference type="Proteomes" id="UP000050909">
    <property type="component" value="Unassembled WGS sequence"/>
</dbReference>
<proteinExistence type="predicted"/>
<dbReference type="Gene3D" id="1.10.150.280">
    <property type="entry name" value="AF1531-like domain"/>
    <property type="match status" value="1"/>
</dbReference>
<dbReference type="Gene3D" id="3.10.560.10">
    <property type="entry name" value="Outer membrane lipoprotein wza domain like"/>
    <property type="match status" value="1"/>
</dbReference>
<evidence type="ECO:0000256" key="1">
    <source>
        <dbReference type="SAM" id="MobiDB-lite"/>
    </source>
</evidence>
<evidence type="ECO:0000313" key="5">
    <source>
        <dbReference type="Proteomes" id="UP000050909"/>
    </source>
</evidence>
<feature type="region of interest" description="Disordered" evidence="1">
    <location>
        <begin position="44"/>
        <end position="64"/>
    </location>
</feature>
<sequence length="219" mass="23212">MKYVELLKQKKAYVIGAIVLLAGGLLIAMKLFTQPVDNEQVFKDVSNSSSSGQSTVKNARATSKKEQKNTRITVDIFGAVAHEGVYQIAAGARLNDLIKLAGGIDVKADLKAINRALILTDEAKIYVPYQGENAPAVGISENTTGDAGSGKGTAAAAKIDINQATVSELQELNGIGEKKAEQIVTYREENGPFKDAKELTNVSGIGDKTFEGLADQVTV</sequence>
<evidence type="ECO:0000256" key="2">
    <source>
        <dbReference type="SAM" id="Phobius"/>
    </source>
</evidence>
<reference evidence="4 5" key="1">
    <citation type="journal article" date="2015" name="Genome Announc.">
        <title>Expanding the biotechnology potential of lactobacilli through comparative genomics of 213 strains and associated genera.</title>
        <authorList>
            <person name="Sun Z."/>
            <person name="Harris H.M."/>
            <person name="McCann A."/>
            <person name="Guo C."/>
            <person name="Argimon S."/>
            <person name="Zhang W."/>
            <person name="Yang X."/>
            <person name="Jeffery I.B."/>
            <person name="Cooney J.C."/>
            <person name="Kagawa T.F."/>
            <person name="Liu W."/>
            <person name="Song Y."/>
            <person name="Salvetti E."/>
            <person name="Wrobel A."/>
            <person name="Rasinkangas P."/>
            <person name="Parkhill J."/>
            <person name="Rea M.C."/>
            <person name="O'Sullivan O."/>
            <person name="Ritari J."/>
            <person name="Douillard F.P."/>
            <person name="Paul Ross R."/>
            <person name="Yang R."/>
            <person name="Briner A.E."/>
            <person name="Felis G.E."/>
            <person name="de Vos W.M."/>
            <person name="Barrangou R."/>
            <person name="Klaenhammer T.R."/>
            <person name="Caufield P.W."/>
            <person name="Cui Y."/>
            <person name="Zhang H."/>
            <person name="O'Toole P.W."/>
        </authorList>
    </citation>
    <scope>NUCLEOTIDE SEQUENCE [LARGE SCALE GENOMIC DNA]</scope>
    <source>
        <strain evidence="4 5">DSM 20534</strain>
    </source>
</reference>
<dbReference type="GO" id="GO:0015628">
    <property type="term" value="P:protein secretion by the type II secretion system"/>
    <property type="evidence" value="ECO:0007669"/>
    <property type="project" value="TreeGrafter"/>
</dbReference>
<keyword evidence="2" id="KW-1133">Transmembrane helix</keyword>
<dbReference type="GO" id="GO:0015627">
    <property type="term" value="C:type II protein secretion system complex"/>
    <property type="evidence" value="ECO:0007669"/>
    <property type="project" value="TreeGrafter"/>
</dbReference>
<evidence type="ECO:0000259" key="3">
    <source>
        <dbReference type="SMART" id="SM00278"/>
    </source>
</evidence>
<dbReference type="RefSeq" id="WP_056946086.1">
    <property type="nucleotide sequence ID" value="NZ_AZCV01000001.1"/>
</dbReference>
<evidence type="ECO:0000313" key="4">
    <source>
        <dbReference type="EMBL" id="KRK38598.1"/>
    </source>
</evidence>
<dbReference type="PATRIC" id="fig|1423722.3.peg.289"/>
<dbReference type="InterPro" id="IPR051675">
    <property type="entry name" value="Endo/Exo/Phosphatase_dom_1"/>
</dbReference>
<protein>
    <submittedName>
        <fullName evidence="4">Competence protein ComEA</fullName>
    </submittedName>
</protein>
<dbReference type="PANTHER" id="PTHR21180">
    <property type="entry name" value="ENDONUCLEASE/EXONUCLEASE/PHOSPHATASE FAMILY DOMAIN-CONTAINING PROTEIN 1"/>
    <property type="match status" value="1"/>
</dbReference>
<name>A0A0R1GWF2_9LACO</name>
<dbReference type="SUPFAM" id="SSF47781">
    <property type="entry name" value="RuvA domain 2-like"/>
    <property type="match status" value="1"/>
</dbReference>
<dbReference type="EMBL" id="AZCV01000001">
    <property type="protein sequence ID" value="KRK38598.1"/>
    <property type="molecule type" value="Genomic_DNA"/>
</dbReference>
<keyword evidence="2" id="KW-0472">Membrane</keyword>
<dbReference type="SMART" id="SM00278">
    <property type="entry name" value="HhH1"/>
    <property type="match status" value="2"/>
</dbReference>
<dbReference type="InterPro" id="IPR010994">
    <property type="entry name" value="RuvA_2-like"/>
</dbReference>
<dbReference type="Pfam" id="PF10531">
    <property type="entry name" value="SLBB"/>
    <property type="match status" value="1"/>
</dbReference>
<dbReference type="GO" id="GO:0006281">
    <property type="term" value="P:DNA repair"/>
    <property type="evidence" value="ECO:0007669"/>
    <property type="project" value="InterPro"/>
</dbReference>
<feature type="domain" description="Helix-hairpin-helix DNA-binding motif class 1" evidence="3">
    <location>
        <begin position="167"/>
        <end position="186"/>
    </location>
</feature>
<dbReference type="AlphaFoldDB" id="A0A0R1GWF2"/>
<dbReference type="PANTHER" id="PTHR21180:SF32">
    <property type="entry name" value="ENDONUCLEASE_EXONUCLEASE_PHOSPHATASE FAMILY DOMAIN-CONTAINING PROTEIN 1"/>
    <property type="match status" value="1"/>
</dbReference>
<feature type="transmembrane region" description="Helical" evidence="2">
    <location>
        <begin position="12"/>
        <end position="32"/>
    </location>
</feature>
<accession>A0A0R1GWF2</accession>
<dbReference type="NCBIfam" id="TIGR00426">
    <property type="entry name" value="competence protein ComEA helix-hairpin-helix repeat region"/>
    <property type="match status" value="1"/>
</dbReference>
<feature type="domain" description="Helix-hairpin-helix DNA-binding motif class 1" evidence="3">
    <location>
        <begin position="197"/>
        <end position="216"/>
    </location>
</feature>
<dbReference type="GO" id="GO:0003677">
    <property type="term" value="F:DNA binding"/>
    <property type="evidence" value="ECO:0007669"/>
    <property type="project" value="InterPro"/>
</dbReference>
<dbReference type="InterPro" id="IPR019554">
    <property type="entry name" value="Soluble_ligand-bd"/>
</dbReference>
<dbReference type="InterPro" id="IPR004509">
    <property type="entry name" value="Competence_ComEA_HhH"/>
</dbReference>
<keyword evidence="5" id="KW-1185">Reference proteome</keyword>